<evidence type="ECO:0000313" key="7">
    <source>
        <dbReference type="Proteomes" id="UP000663829"/>
    </source>
</evidence>
<dbReference type="EMBL" id="CAJNOQ010009583">
    <property type="protein sequence ID" value="CAF1228879.1"/>
    <property type="molecule type" value="Genomic_DNA"/>
</dbReference>
<evidence type="ECO:0000256" key="2">
    <source>
        <dbReference type="SAM" id="SignalP"/>
    </source>
</evidence>
<keyword evidence="2" id="KW-0732">Signal</keyword>
<feature type="chain" id="PRO_5036226551" description="G-protein coupled receptors family 1 profile domain-containing protein" evidence="2">
    <location>
        <begin position="17"/>
        <end position="216"/>
    </location>
</feature>
<evidence type="ECO:0000256" key="1">
    <source>
        <dbReference type="SAM" id="Phobius"/>
    </source>
</evidence>
<evidence type="ECO:0000313" key="5">
    <source>
        <dbReference type="EMBL" id="CAF3759364.1"/>
    </source>
</evidence>
<comment type="caution">
    <text evidence="4">The sequence shown here is derived from an EMBL/GenBank/DDBJ whole genome shotgun (WGS) entry which is preliminary data.</text>
</comment>
<gene>
    <name evidence="4" type="ORF">GPM918_LOCUS25066</name>
    <name evidence="3" type="ORF">OVA965_LOCUS13986</name>
    <name evidence="6" type="ORF">SRO942_LOCUS25072</name>
    <name evidence="5" type="ORF">TMI583_LOCUS13989</name>
</gene>
<feature type="transmembrane region" description="Helical" evidence="1">
    <location>
        <begin position="167"/>
        <end position="188"/>
    </location>
</feature>
<keyword evidence="1" id="KW-0812">Transmembrane</keyword>
<dbReference type="Proteomes" id="UP000682733">
    <property type="component" value="Unassembled WGS sequence"/>
</dbReference>
<dbReference type="EMBL" id="CAJOBC010009588">
    <property type="protein sequence ID" value="CAF3991604.1"/>
    <property type="molecule type" value="Genomic_DNA"/>
</dbReference>
<feature type="transmembrane region" description="Helical" evidence="1">
    <location>
        <begin position="32"/>
        <end position="59"/>
    </location>
</feature>
<keyword evidence="1" id="KW-0472">Membrane</keyword>
<feature type="signal peptide" evidence="2">
    <location>
        <begin position="1"/>
        <end position="16"/>
    </location>
</feature>
<accession>A0A814YDF4</accession>
<name>A0A814YDF4_9BILA</name>
<protein>
    <recommendedName>
        <fullName evidence="8">G-protein coupled receptors family 1 profile domain-containing protein</fullName>
    </recommendedName>
</protein>
<dbReference type="Proteomes" id="UP000677228">
    <property type="component" value="Unassembled WGS sequence"/>
</dbReference>
<evidence type="ECO:0000313" key="4">
    <source>
        <dbReference type="EMBL" id="CAF1228879.1"/>
    </source>
</evidence>
<keyword evidence="1" id="KW-1133">Transmembrane helix</keyword>
<evidence type="ECO:0000313" key="3">
    <source>
        <dbReference type="EMBL" id="CAF0989202.1"/>
    </source>
</evidence>
<sequence>MYFFLLLSLTTKTAVGYHDYLKYTGITKPLSNIFYVLLFTSVLIAIVGACIAIGLQLIAHKNVILISPALDITSCKFSESYVYFFITIPISIFILINILMIILVAKHIVPNSETLKLSIIQKSKRRKHVVLLILASCATQGIAWLTCCCMFMPFLTKIPLPICFMQWITLICICISEGIWTIIVYAIILKKKQKCKCESKVSSKPLRIISTVNIEK</sequence>
<feature type="transmembrane region" description="Helical" evidence="1">
    <location>
        <begin position="129"/>
        <end position="155"/>
    </location>
</feature>
<dbReference type="Proteomes" id="UP000681722">
    <property type="component" value="Unassembled WGS sequence"/>
</dbReference>
<keyword evidence="7" id="KW-1185">Reference proteome</keyword>
<feature type="transmembrane region" description="Helical" evidence="1">
    <location>
        <begin position="80"/>
        <end position="109"/>
    </location>
</feature>
<reference evidence="4" key="1">
    <citation type="submission" date="2021-02" db="EMBL/GenBank/DDBJ databases">
        <authorList>
            <person name="Nowell W R."/>
        </authorList>
    </citation>
    <scope>NUCLEOTIDE SEQUENCE</scope>
</reference>
<organism evidence="4 7">
    <name type="scientific">Didymodactylos carnosus</name>
    <dbReference type="NCBI Taxonomy" id="1234261"/>
    <lineage>
        <taxon>Eukaryota</taxon>
        <taxon>Metazoa</taxon>
        <taxon>Spiralia</taxon>
        <taxon>Gnathifera</taxon>
        <taxon>Rotifera</taxon>
        <taxon>Eurotatoria</taxon>
        <taxon>Bdelloidea</taxon>
        <taxon>Philodinida</taxon>
        <taxon>Philodinidae</taxon>
        <taxon>Didymodactylos</taxon>
    </lineage>
</organism>
<dbReference type="Proteomes" id="UP000663829">
    <property type="component" value="Unassembled WGS sequence"/>
</dbReference>
<evidence type="ECO:0008006" key="8">
    <source>
        <dbReference type="Google" id="ProtNLM"/>
    </source>
</evidence>
<dbReference type="EMBL" id="CAJNOK010005957">
    <property type="protein sequence ID" value="CAF0989202.1"/>
    <property type="molecule type" value="Genomic_DNA"/>
</dbReference>
<evidence type="ECO:0000313" key="6">
    <source>
        <dbReference type="EMBL" id="CAF3991604.1"/>
    </source>
</evidence>
<dbReference type="EMBL" id="CAJOBA010005964">
    <property type="protein sequence ID" value="CAF3759364.1"/>
    <property type="molecule type" value="Genomic_DNA"/>
</dbReference>
<dbReference type="AlphaFoldDB" id="A0A814YDF4"/>
<proteinExistence type="predicted"/>